<feature type="domain" description="Terminase large subunit-like endonuclease" evidence="2">
    <location>
        <begin position="295"/>
        <end position="570"/>
    </location>
</feature>
<evidence type="ECO:0000259" key="2">
    <source>
        <dbReference type="Pfam" id="PF20441"/>
    </source>
</evidence>
<name>A0A1T5ALM1_9FIRM</name>
<accession>A0A1T5ALM1</accession>
<dbReference type="InterPro" id="IPR046461">
    <property type="entry name" value="TerL_ATPase"/>
</dbReference>
<reference evidence="4" key="1">
    <citation type="submission" date="2017-02" db="EMBL/GenBank/DDBJ databases">
        <authorList>
            <person name="Varghese N."/>
            <person name="Submissions S."/>
        </authorList>
    </citation>
    <scope>NUCLEOTIDE SEQUENCE [LARGE SCALE GENOMIC DNA]</scope>
    <source>
        <strain evidence="4">ATCC 35199</strain>
    </source>
</reference>
<dbReference type="Proteomes" id="UP000243406">
    <property type="component" value="Unassembled WGS sequence"/>
</dbReference>
<dbReference type="GO" id="GO:0004519">
    <property type="term" value="F:endonuclease activity"/>
    <property type="evidence" value="ECO:0007669"/>
    <property type="project" value="InterPro"/>
</dbReference>
<protein>
    <submittedName>
        <fullName evidence="3">Phage terminase-like protein, large subunit, contains N-terminal HTH domain</fullName>
    </submittedName>
</protein>
<evidence type="ECO:0000259" key="1">
    <source>
        <dbReference type="Pfam" id="PF03354"/>
    </source>
</evidence>
<sequence>MIRNNPDIIYGKIKPTVDAKGLRHYPKDYNPIIEYYEQIKKKQAIVSIKIEKTYKKIVNDIKNSKSEWYYSTARANHILEFAENYCRHSKGKQGGKRITLELWEKAFLATIFGFINIEGIRKYQRAVLIVGKKNGKSLLASIIGLYLQIGDNESGPEIYAVATKKDQAKIIWQEAKSMVRKSPTLKKRIKALTHELDSREYNDGVFRPLASDSDTLDGLNVHGVLMDEFHQWKHGRPLYDIMADGITAREQPLIFMCSTAGTIREDIYDEIYEEAELTINGYDLEDGFKDERSIYFVYELDKKSEWEDEKCWYKANPGLGTIKNLVTLRDKVNRAKKNSNLVKNLVCKEFNIRETSTEAWLSYDELNNPAKFDISLLKPDYGIGGSDLSSTTDLTCGTIIFMLPEDKTIYVEQMYWMPEDLLDIKIKEDHIPYDKWVEQGLLRLCEGNKVHYRDVKEWFVEITEKHDLYIPYHGYDAWSATYYVEDMRNYYGKNGMESVIQGSKTLSSPMKSLGADLKAKRINYNNNPITKWCLSNTTVVIDKNNNIQPAKGASSKKRIDGMASLLNAYVVLERHYDEYINLI</sequence>
<dbReference type="InterPro" id="IPR046462">
    <property type="entry name" value="TerL_nuclease"/>
</dbReference>
<dbReference type="Pfam" id="PF03354">
    <property type="entry name" value="TerL_ATPase"/>
    <property type="match status" value="1"/>
</dbReference>
<feature type="domain" description="Terminase large subunit-like ATPase" evidence="1">
    <location>
        <begin position="103"/>
        <end position="275"/>
    </location>
</feature>
<dbReference type="Gene3D" id="3.40.50.300">
    <property type="entry name" value="P-loop containing nucleotide triphosphate hydrolases"/>
    <property type="match status" value="1"/>
</dbReference>
<dbReference type="InterPro" id="IPR027417">
    <property type="entry name" value="P-loop_NTPase"/>
</dbReference>
<evidence type="ECO:0000313" key="3">
    <source>
        <dbReference type="EMBL" id="SKB35912.1"/>
    </source>
</evidence>
<gene>
    <name evidence="3" type="ORF">SAMN02745120_1018</name>
</gene>
<dbReference type="PANTHER" id="PTHR41287:SF1">
    <property type="entry name" value="PROTEIN YMFN"/>
    <property type="match status" value="1"/>
</dbReference>
<dbReference type="InterPro" id="IPR005021">
    <property type="entry name" value="Terminase_largesu-like"/>
</dbReference>
<proteinExistence type="predicted"/>
<dbReference type="PANTHER" id="PTHR41287">
    <property type="match status" value="1"/>
</dbReference>
<dbReference type="AlphaFoldDB" id="A0A1T5ALM1"/>
<evidence type="ECO:0000313" key="4">
    <source>
        <dbReference type="Proteomes" id="UP000243406"/>
    </source>
</evidence>
<dbReference type="EMBL" id="FUYN01000002">
    <property type="protein sequence ID" value="SKB35912.1"/>
    <property type="molecule type" value="Genomic_DNA"/>
</dbReference>
<organism evidence="3 4">
    <name type="scientific">Acetoanaerobium noterae</name>
    <dbReference type="NCBI Taxonomy" id="745369"/>
    <lineage>
        <taxon>Bacteria</taxon>
        <taxon>Bacillati</taxon>
        <taxon>Bacillota</taxon>
        <taxon>Clostridia</taxon>
        <taxon>Peptostreptococcales</taxon>
        <taxon>Filifactoraceae</taxon>
        <taxon>Acetoanaerobium</taxon>
    </lineage>
</organism>
<dbReference type="RefSeq" id="WP_242951001.1">
    <property type="nucleotide sequence ID" value="NZ_FUYN01000002.1"/>
</dbReference>
<keyword evidence="4" id="KW-1185">Reference proteome</keyword>
<dbReference type="Pfam" id="PF20441">
    <property type="entry name" value="TerL_nuclease"/>
    <property type="match status" value="1"/>
</dbReference>